<name>A0AB40AWQ0_DIOCR</name>
<keyword evidence="6" id="KW-0325">Glycoprotein</keyword>
<evidence type="ECO:0000256" key="1">
    <source>
        <dbReference type="ARBA" id="ARBA00004479"/>
    </source>
</evidence>
<comment type="subcellular location">
    <subcellularLocation>
        <location evidence="1">Membrane</location>
        <topology evidence="1">Single-pass type I membrane protein</topology>
    </subcellularLocation>
</comment>
<dbReference type="Proteomes" id="UP001515500">
    <property type="component" value="Unplaced"/>
</dbReference>
<dbReference type="GO" id="GO:0016020">
    <property type="term" value="C:membrane"/>
    <property type="evidence" value="ECO:0007669"/>
    <property type="project" value="UniProtKB-SubCell"/>
</dbReference>
<evidence type="ECO:0000256" key="3">
    <source>
        <dbReference type="ARBA" id="ARBA00022729"/>
    </source>
</evidence>
<evidence type="ECO:0000256" key="5">
    <source>
        <dbReference type="ARBA" id="ARBA00023136"/>
    </source>
</evidence>
<keyword evidence="4" id="KW-1133">Transmembrane helix</keyword>
<dbReference type="GeneID" id="120255727"/>
<dbReference type="PANTHER" id="PTHR48063">
    <property type="entry name" value="LRR RECEPTOR-LIKE KINASE"/>
    <property type="match status" value="1"/>
</dbReference>
<evidence type="ECO:0000313" key="8">
    <source>
        <dbReference type="RefSeq" id="XP_039119422.1"/>
    </source>
</evidence>
<evidence type="ECO:0000256" key="2">
    <source>
        <dbReference type="ARBA" id="ARBA00022692"/>
    </source>
</evidence>
<dbReference type="PANTHER" id="PTHR48063:SF112">
    <property type="entry name" value="RECEPTOR LIKE PROTEIN 30-LIKE"/>
    <property type="match status" value="1"/>
</dbReference>
<dbReference type="AlphaFoldDB" id="A0AB40AWQ0"/>
<dbReference type="RefSeq" id="XP_039119422.1">
    <property type="nucleotide sequence ID" value="XM_039263488.1"/>
</dbReference>
<evidence type="ECO:0000256" key="4">
    <source>
        <dbReference type="ARBA" id="ARBA00022989"/>
    </source>
</evidence>
<keyword evidence="7" id="KW-1185">Reference proteome</keyword>
<evidence type="ECO:0000313" key="7">
    <source>
        <dbReference type="Proteomes" id="UP001515500"/>
    </source>
</evidence>
<dbReference type="Gene3D" id="3.80.10.10">
    <property type="entry name" value="Ribonuclease Inhibitor"/>
    <property type="match status" value="1"/>
</dbReference>
<proteinExistence type="predicted"/>
<protein>
    <submittedName>
        <fullName evidence="8">Receptor-like protein EIX2</fullName>
    </submittedName>
</protein>
<keyword evidence="3" id="KW-0732">Signal</keyword>
<keyword evidence="5" id="KW-0472">Membrane</keyword>
<dbReference type="Pfam" id="PF00560">
    <property type="entry name" value="LRR_1"/>
    <property type="match status" value="1"/>
</dbReference>
<reference evidence="8" key="1">
    <citation type="submission" date="2025-08" db="UniProtKB">
        <authorList>
            <consortium name="RefSeq"/>
        </authorList>
    </citation>
    <scope>IDENTIFICATION</scope>
</reference>
<gene>
    <name evidence="8" type="primary">LOC120255727</name>
</gene>
<dbReference type="InterPro" id="IPR001611">
    <property type="entry name" value="Leu-rich_rpt"/>
</dbReference>
<dbReference type="InterPro" id="IPR032675">
    <property type="entry name" value="LRR_dom_sf"/>
</dbReference>
<keyword evidence="2" id="KW-0812">Transmembrane</keyword>
<dbReference type="SUPFAM" id="SSF52058">
    <property type="entry name" value="L domain-like"/>
    <property type="match status" value="1"/>
</dbReference>
<dbReference type="InterPro" id="IPR046956">
    <property type="entry name" value="RLP23-like"/>
</dbReference>
<evidence type="ECO:0000256" key="6">
    <source>
        <dbReference type="ARBA" id="ARBA00023180"/>
    </source>
</evidence>
<accession>A0AB40AWQ0</accession>
<sequence>MVNLMLENMDGLIQLSLGSNRFNGTVSESLSGLSKLRLLDVTANSFIGTLTEHHFANLTNLLYMDLSCNSLQLNVTKDWVPSFHADTILMCSYTISPDFLAWLKTQTLLACLYPSNARIFGNVPTWFWNLLSNSLALLNLSHNNLTGILPTFRNSVLEVIDLCGPHSLIRSHC</sequence>
<organism evidence="7 8">
    <name type="scientific">Dioscorea cayennensis subsp. rotundata</name>
    <name type="common">White Guinea yam</name>
    <name type="synonym">Dioscorea rotundata</name>
    <dbReference type="NCBI Taxonomy" id="55577"/>
    <lineage>
        <taxon>Eukaryota</taxon>
        <taxon>Viridiplantae</taxon>
        <taxon>Streptophyta</taxon>
        <taxon>Embryophyta</taxon>
        <taxon>Tracheophyta</taxon>
        <taxon>Spermatophyta</taxon>
        <taxon>Magnoliopsida</taxon>
        <taxon>Liliopsida</taxon>
        <taxon>Dioscoreales</taxon>
        <taxon>Dioscoreaceae</taxon>
        <taxon>Dioscorea</taxon>
    </lineage>
</organism>